<dbReference type="PhylomeDB" id="A0A0G4G3S6"/>
<feature type="region of interest" description="Disordered" evidence="1">
    <location>
        <begin position="39"/>
        <end position="72"/>
    </location>
</feature>
<sequence length="536" mass="60466">MESWLGVERIDFDKDGRSDVVAERETDSIVGRGSVWVGWGEENNRSDADNAETGGEASDEDVSHPVRQLPCSPRGVRVPRLQGVLARWSDEALFPGQIVREGEKQVKSIIAARLKQRDDGSFFPAELETVKQKDIVERFELPADGQLPPAVLDRLAEQAPPVPDPVPPVPSDEVPVDVDVVADQAAKEANTAEFLRWSEMSKSQRKNQIRERRRRRREIKEARIAKALDTHFEIACAVMKGERARKLLARENDAKGHILATEEEIVQGLFKESNRKELARWCLCSVFDLSTQTLQMEKGVKAITLRWVRTWKLKEGKRVPKSRLVARGFQDSRDWSVLETYSGTADTSLARVAFLWAVLKGLQAAKMDVSTAFLQVPMKDAVWLRLPSNLPVEVYPGLRAGVFVRIQRAVYGLKDTSKVYTSYFKKKVSSLGWTEIAESILVRKNKKGEIVALLVMHVDDLFIFSPSVDKDVKQIQELFDTDQPERMDNGELHSYVGMSIRMHPGEMLLDQSTYIEGMVKGVSEEAKKPLTDSEKL</sequence>
<evidence type="ECO:0000313" key="3">
    <source>
        <dbReference type="EMBL" id="CEM22961.1"/>
    </source>
</evidence>
<dbReference type="InterPro" id="IPR013103">
    <property type="entry name" value="RVT_2"/>
</dbReference>
<feature type="domain" description="Reverse transcriptase Ty1/copia-type" evidence="2">
    <location>
        <begin position="295"/>
        <end position="521"/>
    </location>
</feature>
<protein>
    <recommendedName>
        <fullName evidence="2">Reverse transcriptase Ty1/copia-type domain-containing protein</fullName>
    </recommendedName>
</protein>
<dbReference type="AlphaFoldDB" id="A0A0G4G3S6"/>
<dbReference type="VEuPathDB" id="CryptoDB:Cvel_20139"/>
<reference evidence="3" key="1">
    <citation type="submission" date="2014-11" db="EMBL/GenBank/DDBJ databases">
        <authorList>
            <person name="Otto D Thomas"/>
            <person name="Naeem Raeece"/>
        </authorList>
    </citation>
    <scope>NUCLEOTIDE SEQUENCE</scope>
</reference>
<dbReference type="Pfam" id="PF07727">
    <property type="entry name" value="RVT_2"/>
    <property type="match status" value="1"/>
</dbReference>
<name>A0A0G4G3S6_9ALVE</name>
<dbReference type="EMBL" id="CDMZ01000868">
    <property type="protein sequence ID" value="CEM22961.1"/>
    <property type="molecule type" value="Genomic_DNA"/>
</dbReference>
<organism evidence="3">
    <name type="scientific">Chromera velia CCMP2878</name>
    <dbReference type="NCBI Taxonomy" id="1169474"/>
    <lineage>
        <taxon>Eukaryota</taxon>
        <taxon>Sar</taxon>
        <taxon>Alveolata</taxon>
        <taxon>Colpodellida</taxon>
        <taxon>Chromeraceae</taxon>
        <taxon>Chromera</taxon>
    </lineage>
</organism>
<gene>
    <name evidence="3" type="ORF">Cvel_20139</name>
</gene>
<proteinExistence type="predicted"/>
<accession>A0A0G4G3S6</accession>
<evidence type="ECO:0000256" key="1">
    <source>
        <dbReference type="SAM" id="MobiDB-lite"/>
    </source>
</evidence>
<evidence type="ECO:0000259" key="2">
    <source>
        <dbReference type="Pfam" id="PF07727"/>
    </source>
</evidence>